<sequence>MLVSPVVNPFLTPRRATGTVMPDPRDNLPPINIHESPRFASEFASVAELTHLLASSFSTSTYTYLYLLLPFTFVQTNPHTTIKMPRQQRRAAPTPARSAPSRPTAAPARPAAAPSQQQSQPHSTAAQPPQAQQAPPMQQQSAGPGLFGQMASTAAGVAVGSSIGHAIGGFFGGGSSAPAEAQQAPPAQSQAMDNGLYQSNASQTSYENPACEVDVRNFRTCMDENQGNLGICGWYLDQLKACQAAAKPY</sequence>
<dbReference type="PANTHER" id="PTHR13523:SF2">
    <property type="entry name" value="COILED-COIL-HELIX-COILED-COIL-HELIX DOMAIN CONTAINING 2, ISOFORM A-RELATED"/>
    <property type="match status" value="1"/>
</dbReference>
<dbReference type="GO" id="GO:0007005">
    <property type="term" value="P:mitochondrion organization"/>
    <property type="evidence" value="ECO:0007669"/>
    <property type="project" value="InterPro"/>
</dbReference>
<accession>A0A0M8NZT8</accession>
<dbReference type="InterPro" id="IPR055304">
    <property type="entry name" value="CHCHD2/10-like"/>
</dbReference>
<proteinExistence type="predicted"/>
<name>A0A0M8NZT8_9EURO</name>
<evidence type="ECO:0000256" key="1">
    <source>
        <dbReference type="SAM" id="MobiDB-lite"/>
    </source>
</evidence>
<keyword evidence="3" id="KW-1185">Reference proteome</keyword>
<gene>
    <name evidence="2" type="ORF">ACN38_g6511</name>
</gene>
<evidence type="ECO:0000313" key="3">
    <source>
        <dbReference type="Proteomes" id="UP000037696"/>
    </source>
</evidence>
<dbReference type="PANTHER" id="PTHR13523">
    <property type="entry name" value="COILED-COIL-HELIX-COILED-COIL-HELIX DOMAIN CONTAINING 2/NUR77"/>
    <property type="match status" value="1"/>
</dbReference>
<dbReference type="GO" id="GO:0005634">
    <property type="term" value="C:nucleus"/>
    <property type="evidence" value="ECO:0007669"/>
    <property type="project" value="TreeGrafter"/>
</dbReference>
<dbReference type="AlphaFoldDB" id="A0A0M8NZT8"/>
<dbReference type="EMBL" id="LHQQ01000102">
    <property type="protein sequence ID" value="KOS42606.1"/>
    <property type="molecule type" value="Genomic_DNA"/>
</dbReference>
<dbReference type="STRING" id="229535.A0A0M8NZT8"/>
<reference evidence="2 3" key="1">
    <citation type="submission" date="2015-08" db="EMBL/GenBank/DDBJ databases">
        <title>Genome sequencing of Penicillium nordicum.</title>
        <authorList>
            <person name="Nguyen H.D."/>
            <person name="Seifert K.A."/>
        </authorList>
    </citation>
    <scope>NUCLEOTIDE SEQUENCE [LARGE SCALE GENOMIC DNA]</scope>
    <source>
        <strain evidence="2 3">DAOMC 185683</strain>
    </source>
</reference>
<evidence type="ECO:0008006" key="4">
    <source>
        <dbReference type="Google" id="ProtNLM"/>
    </source>
</evidence>
<evidence type="ECO:0000313" key="2">
    <source>
        <dbReference type="EMBL" id="KOS42606.1"/>
    </source>
</evidence>
<dbReference type="Proteomes" id="UP000037696">
    <property type="component" value="Unassembled WGS sequence"/>
</dbReference>
<organism evidence="2 3">
    <name type="scientific">Penicillium nordicum</name>
    <dbReference type="NCBI Taxonomy" id="229535"/>
    <lineage>
        <taxon>Eukaryota</taxon>
        <taxon>Fungi</taxon>
        <taxon>Dikarya</taxon>
        <taxon>Ascomycota</taxon>
        <taxon>Pezizomycotina</taxon>
        <taxon>Eurotiomycetes</taxon>
        <taxon>Eurotiomycetidae</taxon>
        <taxon>Eurotiales</taxon>
        <taxon>Aspergillaceae</taxon>
        <taxon>Penicillium</taxon>
    </lineage>
</organism>
<comment type="caution">
    <text evidence="2">The sequence shown here is derived from an EMBL/GenBank/DDBJ whole genome shotgun (WGS) entry which is preliminary data.</text>
</comment>
<protein>
    <recommendedName>
        <fullName evidence="4">CHCH domain-containing protein</fullName>
    </recommendedName>
</protein>
<feature type="region of interest" description="Disordered" evidence="1">
    <location>
        <begin position="83"/>
        <end position="147"/>
    </location>
</feature>
<feature type="compositionally biased region" description="Low complexity" evidence="1">
    <location>
        <begin position="90"/>
        <end position="142"/>
    </location>
</feature>
<dbReference type="GO" id="GO:0005739">
    <property type="term" value="C:mitochondrion"/>
    <property type="evidence" value="ECO:0007669"/>
    <property type="project" value="TreeGrafter"/>
</dbReference>
<dbReference type="OrthoDB" id="1106148at2759"/>